<evidence type="ECO:0000313" key="3">
    <source>
        <dbReference type="EMBL" id="GAK46997.1"/>
    </source>
</evidence>
<evidence type="ECO:0000259" key="1">
    <source>
        <dbReference type="Pfam" id="PF01695"/>
    </source>
</evidence>
<dbReference type="Pfam" id="PF07319">
    <property type="entry name" value="DnaI_N"/>
    <property type="match status" value="1"/>
</dbReference>
<dbReference type="NCBIfam" id="NF006505">
    <property type="entry name" value="PRK08939.1"/>
    <property type="match status" value="1"/>
</dbReference>
<dbReference type="PANTHER" id="PTHR30050:SF8">
    <property type="entry name" value="PRIMOSOMAL PROTEIN DNAI"/>
    <property type="match status" value="1"/>
</dbReference>
<dbReference type="GO" id="GO:0006260">
    <property type="term" value="P:DNA replication"/>
    <property type="evidence" value="ECO:0007669"/>
    <property type="project" value="TreeGrafter"/>
</dbReference>
<comment type="caution">
    <text evidence="3">The sequence shown here is derived from an EMBL/GenBank/DDBJ whole genome shotgun (WGS) entry which is preliminary data.</text>
</comment>
<proteinExistence type="predicted"/>
<dbReference type="InterPro" id="IPR002611">
    <property type="entry name" value="IstB_ATP-bd"/>
</dbReference>
<dbReference type="Proteomes" id="UP000028700">
    <property type="component" value="Unassembled WGS sequence"/>
</dbReference>
<evidence type="ECO:0000313" key="4">
    <source>
        <dbReference type="Proteomes" id="UP000028700"/>
    </source>
</evidence>
<dbReference type="Gene3D" id="3.40.50.300">
    <property type="entry name" value="P-loop containing nucleotide triphosphate hydrolases"/>
    <property type="match status" value="1"/>
</dbReference>
<dbReference type="STRING" id="1291743.LOSG293_010960"/>
<dbReference type="OrthoDB" id="61127at2"/>
<name>A0A081BG29_9LACO</name>
<dbReference type="EMBL" id="BBJM01000001">
    <property type="protein sequence ID" value="GAK46997.1"/>
    <property type="molecule type" value="Genomic_DNA"/>
</dbReference>
<sequence length="307" mass="35173">MENVSESMKKWMDQNNQTAHYIELMSDVYRNGDVVQFINDHRDELDEDHIDRSAAKLYEYVTEKRKLENGETTFAPGYEPHLIMSNHLIDVAYAPTKETVAREKMKSEQRRLKTISMPKLVKDASLTEFEKDENRVLALKEALQFISAFEASPRTYHQGLYLYGSFGVGKTYLLGAIANQLAHDGYSTTMVHFPSFAVEMKNAIATNNVADKLEAVKRAPILMLDDIGADSVSDWIRDEVLAVILEYRMQEELPTFFSSNLSMAKLESEYLTVSKKSEAPLKAKRIMQRVRFLAKQVEMVGQNRRPN</sequence>
<dbReference type="Pfam" id="PF01695">
    <property type="entry name" value="IstB_IS21"/>
    <property type="match status" value="1"/>
</dbReference>
<dbReference type="PANTHER" id="PTHR30050">
    <property type="entry name" value="CHROMOSOMAL REPLICATION INITIATOR PROTEIN DNAA"/>
    <property type="match status" value="1"/>
</dbReference>
<dbReference type="RefSeq" id="WP_034525697.1">
    <property type="nucleotide sequence ID" value="NZ_BBJM01000001.1"/>
</dbReference>
<feature type="domain" description="IstB-like ATP-binding" evidence="1">
    <location>
        <begin position="99"/>
        <end position="268"/>
    </location>
</feature>
<gene>
    <name evidence="3" type="primary">dnaI</name>
    <name evidence="3" type="ORF">LOSG293_010960</name>
</gene>
<dbReference type="CDD" id="cd00009">
    <property type="entry name" value="AAA"/>
    <property type="match status" value="1"/>
</dbReference>
<evidence type="ECO:0000259" key="2">
    <source>
        <dbReference type="Pfam" id="PF07319"/>
    </source>
</evidence>
<reference evidence="3" key="1">
    <citation type="journal article" date="2014" name="Genome Announc.">
        <title>Draft Genome Sequence of Lactobacillus oryzae Strain SG293T.</title>
        <authorList>
            <person name="Tanizawa Y."/>
            <person name="Fujisawa T."/>
            <person name="Mochizuki T."/>
            <person name="Kaminuma E."/>
            <person name="Nakamura Y."/>
            <person name="Tohno M."/>
        </authorList>
    </citation>
    <scope>NUCLEOTIDE SEQUENCE [LARGE SCALE GENOMIC DNA]</scope>
    <source>
        <strain evidence="3">SG293</strain>
    </source>
</reference>
<dbReference type="SUPFAM" id="SSF52540">
    <property type="entry name" value="P-loop containing nucleoside triphosphate hydrolases"/>
    <property type="match status" value="1"/>
</dbReference>
<organism evidence="3 4">
    <name type="scientific">Secundilactobacillus oryzae JCM 18671</name>
    <dbReference type="NCBI Taxonomy" id="1291743"/>
    <lineage>
        <taxon>Bacteria</taxon>
        <taxon>Bacillati</taxon>
        <taxon>Bacillota</taxon>
        <taxon>Bacilli</taxon>
        <taxon>Lactobacillales</taxon>
        <taxon>Lactobacillaceae</taxon>
        <taxon>Secundilactobacillus</taxon>
    </lineage>
</organism>
<dbReference type="GO" id="GO:0005524">
    <property type="term" value="F:ATP binding"/>
    <property type="evidence" value="ECO:0007669"/>
    <property type="project" value="InterPro"/>
</dbReference>
<dbReference type="AlphaFoldDB" id="A0A081BG29"/>
<keyword evidence="4" id="KW-1185">Reference proteome</keyword>
<dbReference type="InterPro" id="IPR027417">
    <property type="entry name" value="P-loop_NTPase"/>
</dbReference>
<dbReference type="eggNOG" id="COG1484">
    <property type="taxonomic scope" value="Bacteria"/>
</dbReference>
<protein>
    <submittedName>
        <fullName evidence="3">Primosomal protein DnaI</fullName>
    </submittedName>
</protein>
<dbReference type="InterPro" id="IPR009928">
    <property type="entry name" value="DnaI_N"/>
</dbReference>
<accession>A0A081BG29</accession>
<feature type="domain" description="Primosomal DnaI N-terminal" evidence="2">
    <location>
        <begin position="1"/>
        <end position="93"/>
    </location>
</feature>